<accession>A0A2R7Z3G7</accession>
<dbReference type="OrthoDB" id="188274at2"/>
<evidence type="ECO:0000313" key="4">
    <source>
        <dbReference type="Proteomes" id="UP000244867"/>
    </source>
</evidence>
<evidence type="ECO:0000259" key="2">
    <source>
        <dbReference type="PROSITE" id="PS50966"/>
    </source>
</evidence>
<gene>
    <name evidence="3" type="ORF">C7S10_04760</name>
</gene>
<keyword evidence="4" id="KW-1185">Reference proteome</keyword>
<evidence type="ECO:0000313" key="3">
    <source>
        <dbReference type="EMBL" id="PUA83160.1"/>
    </source>
</evidence>
<comment type="caution">
    <text evidence="3">The sequence shown here is derived from an EMBL/GenBank/DDBJ whole genome shotgun (WGS) entry which is preliminary data.</text>
</comment>
<dbReference type="PANTHER" id="PTHR38133">
    <property type="entry name" value="SLR1429 PROTEIN"/>
    <property type="match status" value="1"/>
</dbReference>
<reference evidence="3 4" key="1">
    <citation type="submission" date="2018-03" db="EMBL/GenBank/DDBJ databases">
        <authorList>
            <person name="Keele B.F."/>
        </authorList>
    </citation>
    <scope>NUCLEOTIDE SEQUENCE [LARGE SCALE GENOMIC DNA]</scope>
    <source>
        <strain evidence="3 4">IB-3</strain>
    </source>
</reference>
<dbReference type="EMBL" id="PYXZ01000001">
    <property type="protein sequence ID" value="PUA83160.1"/>
    <property type="molecule type" value="Genomic_DNA"/>
</dbReference>
<dbReference type="PROSITE" id="PS50966">
    <property type="entry name" value="ZF_SWIM"/>
    <property type="match status" value="1"/>
</dbReference>
<dbReference type="Pfam" id="PF04434">
    <property type="entry name" value="SWIM"/>
    <property type="match status" value="1"/>
</dbReference>
<organism evidence="3 4">
    <name type="scientific">Nocardioides currus</name>
    <dbReference type="NCBI Taxonomy" id="2133958"/>
    <lineage>
        <taxon>Bacteria</taxon>
        <taxon>Bacillati</taxon>
        <taxon>Actinomycetota</taxon>
        <taxon>Actinomycetes</taxon>
        <taxon>Propionibacteriales</taxon>
        <taxon>Nocardioidaceae</taxon>
        <taxon>Nocardioides</taxon>
    </lineage>
</organism>
<name>A0A2R7Z3G7_9ACTN</name>
<dbReference type="InterPro" id="IPR007527">
    <property type="entry name" value="Znf_SWIM"/>
</dbReference>
<keyword evidence="1" id="KW-0862">Zinc</keyword>
<sequence length="230" mass="23933">MSGGVTHPRFAPRRGPAPSSWWSKAFLRAVEEAAFASAELKQGRRHARAGDVGAITVAAGAFVAAVLDGDEARTVTGSVPVLAAADQQVLVELIAAESGRIGALMSGDLPHAFVEAVEEAGVELLPYGGELGSACSCDSWLDPCPHALAVLTQLGWLVQRDPFVLFQLRGLARDDLLTRLHALTLSRPDVGAGSSDQDVPAGAAEPVDDLAIAEEAALRAARDLAKLLAE</sequence>
<feature type="domain" description="SWIM-type" evidence="2">
    <location>
        <begin position="120"/>
        <end position="155"/>
    </location>
</feature>
<evidence type="ECO:0000256" key="1">
    <source>
        <dbReference type="PROSITE-ProRule" id="PRU00325"/>
    </source>
</evidence>
<keyword evidence="1" id="KW-0479">Metal-binding</keyword>
<protein>
    <recommendedName>
        <fullName evidence="2">SWIM-type domain-containing protein</fullName>
    </recommendedName>
</protein>
<dbReference type="GO" id="GO:0008270">
    <property type="term" value="F:zinc ion binding"/>
    <property type="evidence" value="ECO:0007669"/>
    <property type="project" value="UniProtKB-KW"/>
</dbReference>
<dbReference type="Proteomes" id="UP000244867">
    <property type="component" value="Unassembled WGS sequence"/>
</dbReference>
<keyword evidence="1" id="KW-0863">Zinc-finger</keyword>
<dbReference type="AlphaFoldDB" id="A0A2R7Z3G7"/>
<dbReference type="PANTHER" id="PTHR38133:SF1">
    <property type="entry name" value="SLR1429 PROTEIN"/>
    <property type="match status" value="1"/>
</dbReference>
<proteinExistence type="predicted"/>